<sequence length="9" mass="1066">MNLGANFHY</sequence>
<proteinExistence type="predicted"/>
<evidence type="ECO:0000313" key="2">
    <source>
        <dbReference type="Proteomes" id="UP000289323"/>
    </source>
</evidence>
<dbReference type="Proteomes" id="UP000289323">
    <property type="component" value="Unassembled WGS sequence"/>
</dbReference>
<gene>
    <name evidence="1" type="ORF">TT172_LOCUS1358</name>
</gene>
<organism evidence="1 2">
    <name type="scientific">Thermothielavioides terrestris</name>
    <dbReference type="NCBI Taxonomy" id="2587410"/>
    <lineage>
        <taxon>Eukaryota</taxon>
        <taxon>Fungi</taxon>
        <taxon>Dikarya</taxon>
        <taxon>Ascomycota</taxon>
        <taxon>Pezizomycotina</taxon>
        <taxon>Sordariomycetes</taxon>
        <taxon>Sordariomycetidae</taxon>
        <taxon>Sordariales</taxon>
        <taxon>Chaetomiaceae</taxon>
        <taxon>Thermothielavioides</taxon>
    </lineage>
</organism>
<dbReference type="EMBL" id="OUUZ01000001">
    <property type="protein sequence ID" value="SPQ18939.1"/>
    <property type="molecule type" value="Genomic_DNA"/>
</dbReference>
<accession>A0A446B8W7</accession>
<evidence type="ECO:0000313" key="1">
    <source>
        <dbReference type="EMBL" id="SPQ18939.1"/>
    </source>
</evidence>
<name>A0A446B8W7_9PEZI</name>
<reference evidence="1 2" key="1">
    <citation type="submission" date="2018-04" db="EMBL/GenBank/DDBJ databases">
        <authorList>
            <person name="Huttner S."/>
            <person name="Dainat J."/>
        </authorList>
    </citation>
    <scope>NUCLEOTIDE SEQUENCE [LARGE SCALE GENOMIC DNA]</scope>
</reference>
<protein>
    <submittedName>
        <fullName evidence="1">54972480-6805-4e86-bfcf-556afeef201f</fullName>
    </submittedName>
</protein>